<keyword evidence="3" id="KW-1185">Reference proteome</keyword>
<feature type="region of interest" description="Disordered" evidence="1">
    <location>
        <begin position="134"/>
        <end position="158"/>
    </location>
</feature>
<evidence type="ECO:0000313" key="3">
    <source>
        <dbReference type="Proteomes" id="UP001476798"/>
    </source>
</evidence>
<accession>A0ABV0NYN2</accession>
<proteinExistence type="predicted"/>
<feature type="region of interest" description="Disordered" evidence="1">
    <location>
        <begin position="170"/>
        <end position="213"/>
    </location>
</feature>
<organism evidence="2 3">
    <name type="scientific">Goodea atripinnis</name>
    <dbReference type="NCBI Taxonomy" id="208336"/>
    <lineage>
        <taxon>Eukaryota</taxon>
        <taxon>Metazoa</taxon>
        <taxon>Chordata</taxon>
        <taxon>Craniata</taxon>
        <taxon>Vertebrata</taxon>
        <taxon>Euteleostomi</taxon>
        <taxon>Actinopterygii</taxon>
        <taxon>Neopterygii</taxon>
        <taxon>Teleostei</taxon>
        <taxon>Neoteleostei</taxon>
        <taxon>Acanthomorphata</taxon>
        <taxon>Ovalentaria</taxon>
        <taxon>Atherinomorphae</taxon>
        <taxon>Cyprinodontiformes</taxon>
        <taxon>Goodeidae</taxon>
        <taxon>Goodea</taxon>
    </lineage>
</organism>
<name>A0ABV0NYN2_9TELE</name>
<sequence length="213" mass="23032">MSCSCILGVNSGPANWPDTSRLVEAICSRLCRLHPVATRVGGIMRTRWSLIHADYVSVRETVLASPRLMAQTIIQLFELNQWTISQWFTRRQKQSERSVLEQWVSIVPAPAVAEQPLLPAKELSLVQVGQGQPFCSNLPEDPSNRGPPPPPHHSDLHPSLHLLCSAASSSSSGAQYNGLQKEEGGGGCYSRGDGSKAEEEAAAALSLQTVQPA</sequence>
<evidence type="ECO:0000313" key="2">
    <source>
        <dbReference type="EMBL" id="MEQ2176470.1"/>
    </source>
</evidence>
<reference evidence="2 3" key="1">
    <citation type="submission" date="2021-06" db="EMBL/GenBank/DDBJ databases">
        <authorList>
            <person name="Palmer J.M."/>
        </authorList>
    </citation>
    <scope>NUCLEOTIDE SEQUENCE [LARGE SCALE GENOMIC DNA]</scope>
    <source>
        <strain evidence="2 3">GA_2019</strain>
        <tissue evidence="2">Muscle</tissue>
    </source>
</reference>
<dbReference type="Proteomes" id="UP001476798">
    <property type="component" value="Unassembled WGS sequence"/>
</dbReference>
<gene>
    <name evidence="2" type="ORF">GOODEAATRI_028268</name>
</gene>
<evidence type="ECO:0008006" key="4">
    <source>
        <dbReference type="Google" id="ProtNLM"/>
    </source>
</evidence>
<protein>
    <recommendedName>
        <fullName evidence="4">Homeobox domain-containing protein</fullName>
    </recommendedName>
</protein>
<evidence type="ECO:0000256" key="1">
    <source>
        <dbReference type="SAM" id="MobiDB-lite"/>
    </source>
</evidence>
<comment type="caution">
    <text evidence="2">The sequence shown here is derived from an EMBL/GenBank/DDBJ whole genome shotgun (WGS) entry which is preliminary data.</text>
</comment>
<dbReference type="EMBL" id="JAHRIO010053858">
    <property type="protein sequence ID" value="MEQ2176470.1"/>
    <property type="molecule type" value="Genomic_DNA"/>
</dbReference>